<dbReference type="Gene3D" id="2.130.10.10">
    <property type="entry name" value="YVTN repeat-like/Quinoprotein amine dehydrogenase"/>
    <property type="match status" value="2"/>
</dbReference>
<dbReference type="PANTHER" id="PTHR19857:SF19">
    <property type="entry name" value="26S PROTEASOME REGULATORY SUBUNIT RPN14"/>
    <property type="match status" value="1"/>
</dbReference>
<dbReference type="InterPro" id="IPR051179">
    <property type="entry name" value="WD_repeat_multifunction"/>
</dbReference>
<dbReference type="PANTHER" id="PTHR19857">
    <property type="entry name" value="MITOCHONDRIAL DIVISION PROTEIN 1-RELATED"/>
    <property type="match status" value="1"/>
</dbReference>
<sequence length="477" mass="52676">MFPVFISLRPHTTGQATKKDDSAWILDPRSEESTLSVGPPTTTMAQSKKPAKRSPQQDIEPHPVKGRLRPLSRLIIHPKWEQLLFQTGQAWIGIRSEGSSIIGACFDCKLHSPPDTAAPACSGVIDETGKTSSFACRSGFRIHSVTAKALEIEFDQIAGIATRATFHAPTRVYGEIFNRNVVSVDVQMSGYHGAAVSFDKILKVWRMDNEEIKCTLKEQGDISVVKWIPGTPLSFAYSADTSFIRLYNVETNKVLRTLKGHSAPVRVLTFADKGRNLFSASQDGTVRLWDITRRDPIRTVAVHLGDLINCISVQTAHPTVTTAYSASNPSANDGRVLLYGTQDGQCLRIASVASDGVLFQQQVDSAVSCCAFLQHPYFACGTDTAHIYYFDWRKADRPFAHWQESRGSILSMIAHRGSGVICGTQDGTTFYRNPVAHPRNDLTMEFCGGDEPVTRVCQYPGNLVTCCRDGKIRQYNL</sequence>
<evidence type="ECO:0000313" key="7">
    <source>
        <dbReference type="EMBL" id="OWA53690.1"/>
    </source>
</evidence>
<feature type="repeat" description="WD" evidence="5">
    <location>
        <begin position="258"/>
        <end position="299"/>
    </location>
</feature>
<accession>A0A9X6RN54</accession>
<evidence type="ECO:0000256" key="6">
    <source>
        <dbReference type="SAM" id="MobiDB-lite"/>
    </source>
</evidence>
<dbReference type="InterPro" id="IPR015943">
    <property type="entry name" value="WD40/YVTN_repeat-like_dom_sf"/>
</dbReference>
<dbReference type="Proteomes" id="UP000192578">
    <property type="component" value="Unassembled WGS sequence"/>
</dbReference>
<comment type="similarity">
    <text evidence="4">Belongs to the WD repeat PAAF1/RPN14 family.</text>
</comment>
<keyword evidence="1 5" id="KW-0853">WD repeat</keyword>
<dbReference type="AlphaFoldDB" id="A0A9X6RN54"/>
<dbReference type="InterPro" id="IPR019775">
    <property type="entry name" value="WD40_repeat_CS"/>
</dbReference>
<name>A0A9X6RN54_HYPEX</name>
<keyword evidence="2" id="KW-0677">Repeat</keyword>
<comment type="caution">
    <text evidence="7">The sequence shown here is derived from an EMBL/GenBank/DDBJ whole genome shotgun (WGS) entry which is preliminary data.</text>
</comment>
<dbReference type="OrthoDB" id="27537at2759"/>
<dbReference type="GO" id="GO:0000502">
    <property type="term" value="C:proteasome complex"/>
    <property type="evidence" value="ECO:0007669"/>
    <property type="project" value="UniProtKB-KW"/>
</dbReference>
<dbReference type="EMBL" id="MTYJ01000339">
    <property type="protein sequence ID" value="OWA53690.1"/>
    <property type="molecule type" value="Genomic_DNA"/>
</dbReference>
<dbReference type="SUPFAM" id="SSF50978">
    <property type="entry name" value="WD40 repeat-like"/>
    <property type="match status" value="1"/>
</dbReference>
<dbReference type="PROSITE" id="PS00678">
    <property type="entry name" value="WD_REPEATS_1"/>
    <property type="match status" value="1"/>
</dbReference>
<evidence type="ECO:0000256" key="4">
    <source>
        <dbReference type="ARBA" id="ARBA00038321"/>
    </source>
</evidence>
<feature type="compositionally biased region" description="Polar residues" evidence="6">
    <location>
        <begin position="33"/>
        <end position="46"/>
    </location>
</feature>
<evidence type="ECO:0000313" key="8">
    <source>
        <dbReference type="Proteomes" id="UP000192578"/>
    </source>
</evidence>
<keyword evidence="3" id="KW-0647">Proteasome</keyword>
<feature type="compositionally biased region" description="Basic and acidic residues" evidence="6">
    <location>
        <begin position="17"/>
        <end position="32"/>
    </location>
</feature>
<dbReference type="InterPro" id="IPR001680">
    <property type="entry name" value="WD40_rpt"/>
</dbReference>
<dbReference type="Pfam" id="PF00400">
    <property type="entry name" value="WD40"/>
    <property type="match status" value="1"/>
</dbReference>
<proteinExistence type="inferred from homology"/>
<reference evidence="8" key="1">
    <citation type="submission" date="2017-01" db="EMBL/GenBank/DDBJ databases">
        <title>Comparative genomics of anhydrobiosis in the tardigrade Hypsibius dujardini.</title>
        <authorList>
            <person name="Yoshida Y."/>
            <person name="Koutsovoulos G."/>
            <person name="Laetsch D."/>
            <person name="Stevens L."/>
            <person name="Kumar S."/>
            <person name="Horikawa D."/>
            <person name="Ishino K."/>
            <person name="Komine S."/>
            <person name="Tomita M."/>
            <person name="Blaxter M."/>
            <person name="Arakawa K."/>
        </authorList>
    </citation>
    <scope>NUCLEOTIDE SEQUENCE [LARGE SCALE GENOMIC DNA]</scope>
    <source>
        <strain evidence="8">Z151</strain>
    </source>
</reference>
<evidence type="ECO:0000256" key="5">
    <source>
        <dbReference type="PROSITE-ProRule" id="PRU00221"/>
    </source>
</evidence>
<evidence type="ECO:0000256" key="3">
    <source>
        <dbReference type="ARBA" id="ARBA00022942"/>
    </source>
</evidence>
<protein>
    <submittedName>
        <fullName evidence="7">Proteasomal ATPase-associated factor 1</fullName>
    </submittedName>
</protein>
<dbReference type="InterPro" id="IPR036322">
    <property type="entry name" value="WD40_repeat_dom_sf"/>
</dbReference>
<dbReference type="PROSITE" id="PS50082">
    <property type="entry name" value="WD_REPEATS_2"/>
    <property type="match status" value="1"/>
</dbReference>
<gene>
    <name evidence="7" type="ORF">BV898_18112</name>
</gene>
<dbReference type="PROSITE" id="PS50294">
    <property type="entry name" value="WD_REPEATS_REGION"/>
    <property type="match status" value="1"/>
</dbReference>
<feature type="region of interest" description="Disordered" evidence="6">
    <location>
        <begin position="13"/>
        <end position="64"/>
    </location>
</feature>
<evidence type="ECO:0000256" key="2">
    <source>
        <dbReference type="ARBA" id="ARBA00022737"/>
    </source>
</evidence>
<evidence type="ECO:0000256" key="1">
    <source>
        <dbReference type="ARBA" id="ARBA00022574"/>
    </source>
</evidence>
<organism evidence="7 8">
    <name type="scientific">Hypsibius exemplaris</name>
    <name type="common">Freshwater tardigrade</name>
    <dbReference type="NCBI Taxonomy" id="2072580"/>
    <lineage>
        <taxon>Eukaryota</taxon>
        <taxon>Metazoa</taxon>
        <taxon>Ecdysozoa</taxon>
        <taxon>Tardigrada</taxon>
        <taxon>Eutardigrada</taxon>
        <taxon>Parachela</taxon>
        <taxon>Hypsibioidea</taxon>
        <taxon>Hypsibiidae</taxon>
        <taxon>Hypsibius</taxon>
    </lineage>
</organism>
<dbReference type="SMART" id="SM00320">
    <property type="entry name" value="WD40"/>
    <property type="match status" value="5"/>
</dbReference>
<keyword evidence="8" id="KW-1185">Reference proteome</keyword>